<evidence type="ECO:0000256" key="5">
    <source>
        <dbReference type="SAM" id="SignalP"/>
    </source>
</evidence>
<feature type="domain" description="FAD-binding PCMH-type" evidence="6">
    <location>
        <begin position="98"/>
        <end position="269"/>
    </location>
</feature>
<organism evidence="7 8">
    <name type="scientific">Phialophora macrospora</name>
    <dbReference type="NCBI Taxonomy" id="1851006"/>
    <lineage>
        <taxon>Eukaryota</taxon>
        <taxon>Fungi</taxon>
        <taxon>Dikarya</taxon>
        <taxon>Ascomycota</taxon>
        <taxon>Pezizomycotina</taxon>
        <taxon>Eurotiomycetes</taxon>
        <taxon>Chaetothyriomycetidae</taxon>
        <taxon>Chaetothyriales</taxon>
        <taxon>Herpotrichiellaceae</taxon>
        <taxon>Phialophora</taxon>
    </lineage>
</organism>
<dbReference type="Proteomes" id="UP000054266">
    <property type="component" value="Unassembled WGS sequence"/>
</dbReference>
<keyword evidence="3" id="KW-0274">FAD</keyword>
<comment type="similarity">
    <text evidence="1">Belongs to the oxygen-dependent FAD-linked oxidoreductase family.</text>
</comment>
<dbReference type="PANTHER" id="PTHR42973:SF34">
    <property type="entry name" value="FAD BINDING DOMAIN PROTEIN (AFU_ORTHOLOGUE AFUA_3G02770)"/>
    <property type="match status" value="1"/>
</dbReference>
<gene>
    <name evidence="7" type="ORF">PV04_00360</name>
</gene>
<sequence>MLFSSYTAALAFGLVASVLAQDTTFEPPDFNVTDALLDQGVNISALPELESLATRSSTSGCSIACDSLKILFGSSVIKQNDAASYNAFTDEYWSVQQSSVNPFCIFKPSNAPSISIAILISRLTQCPFAAKSGGHAAFAGASNIQGGITISLEKLKTVQLSSNKKTVDVGPGNKWFDVYTALQPAGMTVIGGRVSGIGVGGLTTGGGISFFSNIYGWACDNVASYEVVTASGIIVTASPMQNSDLFFALRGGGNNFGIVSKFTLNAISLPGGQMWGGGRVVLEDQFDAAVTAFYNLGVNSPSDPNAAQILSFAYVQSANLSVAAIDLQYAKPVANAPIFAEYLAIPAISDTTKVRTLADLTQEFNASNPDGLRETYWAATYKLNANHVASVRDIFFEEVQSIADAAGLVPAATLQVITQGQLAGMSKNGGNPLGLPASNGPYLLLNMNMMWTNAADDTRILRANKRIVDRTVALAQSMGLFEDYIYMNYASQYQDVIASYGASNKAKLKSIAAKYDPSAVFQNLEPGYFKLNGAPVSGSP</sequence>
<evidence type="ECO:0000256" key="3">
    <source>
        <dbReference type="ARBA" id="ARBA00022827"/>
    </source>
</evidence>
<dbReference type="PROSITE" id="PS51387">
    <property type="entry name" value="FAD_PCMH"/>
    <property type="match status" value="1"/>
</dbReference>
<dbReference type="Pfam" id="PF01565">
    <property type="entry name" value="FAD_binding_4"/>
    <property type="match status" value="1"/>
</dbReference>
<dbReference type="InterPro" id="IPR050416">
    <property type="entry name" value="FAD-linked_Oxidoreductase"/>
</dbReference>
<name>A0A0D2G072_9EURO</name>
<keyword evidence="5" id="KW-0732">Signal</keyword>
<dbReference type="GO" id="GO:0016491">
    <property type="term" value="F:oxidoreductase activity"/>
    <property type="evidence" value="ECO:0007669"/>
    <property type="project" value="UniProtKB-KW"/>
</dbReference>
<dbReference type="SUPFAM" id="SSF56176">
    <property type="entry name" value="FAD-binding/transporter-associated domain-like"/>
    <property type="match status" value="1"/>
</dbReference>
<feature type="signal peptide" evidence="5">
    <location>
        <begin position="1"/>
        <end position="20"/>
    </location>
</feature>
<dbReference type="HOGENOM" id="CLU_018354_1_2_1"/>
<feature type="chain" id="PRO_5002242183" description="FAD-binding PCMH-type domain-containing protein" evidence="5">
    <location>
        <begin position="21"/>
        <end position="540"/>
    </location>
</feature>
<dbReference type="InterPro" id="IPR006094">
    <property type="entry name" value="Oxid_FAD_bind_N"/>
</dbReference>
<evidence type="ECO:0000256" key="2">
    <source>
        <dbReference type="ARBA" id="ARBA00022630"/>
    </source>
</evidence>
<evidence type="ECO:0000256" key="4">
    <source>
        <dbReference type="ARBA" id="ARBA00023002"/>
    </source>
</evidence>
<dbReference type="InterPro" id="IPR036318">
    <property type="entry name" value="FAD-bd_PCMH-like_sf"/>
</dbReference>
<keyword evidence="2" id="KW-0285">Flavoprotein</keyword>
<evidence type="ECO:0000313" key="7">
    <source>
        <dbReference type="EMBL" id="KIW72140.1"/>
    </source>
</evidence>
<proteinExistence type="inferred from homology"/>
<dbReference type="Gene3D" id="3.30.465.10">
    <property type="match status" value="1"/>
</dbReference>
<dbReference type="GO" id="GO:0071949">
    <property type="term" value="F:FAD binding"/>
    <property type="evidence" value="ECO:0007669"/>
    <property type="project" value="InterPro"/>
</dbReference>
<evidence type="ECO:0000256" key="1">
    <source>
        <dbReference type="ARBA" id="ARBA00005466"/>
    </source>
</evidence>
<reference evidence="7 8" key="1">
    <citation type="submission" date="2015-01" db="EMBL/GenBank/DDBJ databases">
        <title>The Genome Sequence of Capronia semiimmersa CBS27337.</title>
        <authorList>
            <consortium name="The Broad Institute Genomics Platform"/>
            <person name="Cuomo C."/>
            <person name="de Hoog S."/>
            <person name="Gorbushina A."/>
            <person name="Stielow B."/>
            <person name="Teixiera M."/>
            <person name="Abouelleil A."/>
            <person name="Chapman S.B."/>
            <person name="Priest M."/>
            <person name="Young S.K."/>
            <person name="Wortman J."/>
            <person name="Nusbaum C."/>
            <person name="Birren B."/>
        </authorList>
    </citation>
    <scope>NUCLEOTIDE SEQUENCE [LARGE SCALE GENOMIC DNA]</scope>
    <source>
        <strain evidence="7 8">CBS 27337</strain>
    </source>
</reference>
<evidence type="ECO:0000259" key="6">
    <source>
        <dbReference type="PROSITE" id="PS51387"/>
    </source>
</evidence>
<keyword evidence="8" id="KW-1185">Reference proteome</keyword>
<dbReference type="EMBL" id="KN846956">
    <property type="protein sequence ID" value="KIW72140.1"/>
    <property type="molecule type" value="Genomic_DNA"/>
</dbReference>
<dbReference type="InterPro" id="IPR016169">
    <property type="entry name" value="FAD-bd_PCMH_sub2"/>
</dbReference>
<keyword evidence="4" id="KW-0560">Oxidoreductase</keyword>
<dbReference type="STRING" id="5601.A0A0D2G072"/>
<accession>A0A0D2G072</accession>
<protein>
    <recommendedName>
        <fullName evidence="6">FAD-binding PCMH-type domain-containing protein</fullName>
    </recommendedName>
</protein>
<dbReference type="PANTHER" id="PTHR42973">
    <property type="entry name" value="BINDING OXIDOREDUCTASE, PUTATIVE (AFU_ORTHOLOGUE AFUA_1G17690)-RELATED"/>
    <property type="match status" value="1"/>
</dbReference>
<evidence type="ECO:0000313" key="8">
    <source>
        <dbReference type="Proteomes" id="UP000054266"/>
    </source>
</evidence>
<dbReference type="AlphaFoldDB" id="A0A0D2G072"/>
<dbReference type="InterPro" id="IPR016166">
    <property type="entry name" value="FAD-bd_PCMH"/>
</dbReference>